<accession>A0A2G2ZTK4</accession>
<dbReference type="Proteomes" id="UP000222542">
    <property type="component" value="Unassembled WGS sequence"/>
</dbReference>
<gene>
    <name evidence="2" type="ORF">T459_07411</name>
</gene>
<sequence length="178" mass="21010">MILGQRKKYRVFWSLSDHSLFFQLADGTFTIICFDVKTDEVKENHDMFCLATLRSCLCLYGGNIKHNQLDIWIMEEQDGRWKWLMNICNLPSICQRFVQDMKLLCCTKDGGVVFQGKWCHQLIIYNPKQQQFVFVSNHDENVSPPIASLYLDSLYFSTPNVERKRRQRYVTPNNQTPK</sequence>
<dbReference type="AlphaFoldDB" id="A0A2G2ZTK4"/>
<name>A0A2G2ZTK4_CAPAN</name>
<dbReference type="InterPro" id="IPR011043">
    <property type="entry name" value="Gal_Oxase/kelch_b-propeller"/>
</dbReference>
<evidence type="ECO:0000313" key="2">
    <source>
        <dbReference type="EMBL" id="PHT85305.1"/>
    </source>
</evidence>
<evidence type="ECO:0000313" key="3">
    <source>
        <dbReference type="Proteomes" id="UP000222542"/>
    </source>
</evidence>
<protein>
    <recommendedName>
        <fullName evidence="1">F-box associated beta-propeller type 3 domain-containing protein</fullName>
    </recommendedName>
</protein>
<keyword evidence="3" id="KW-1185">Reference proteome</keyword>
<dbReference type="SUPFAM" id="SSF50965">
    <property type="entry name" value="Galactose oxidase, central domain"/>
    <property type="match status" value="1"/>
</dbReference>
<comment type="caution">
    <text evidence="2">The sequence shown here is derived from an EMBL/GenBank/DDBJ whole genome shotgun (WGS) entry which is preliminary data.</text>
</comment>
<organism evidence="2 3">
    <name type="scientific">Capsicum annuum</name>
    <name type="common">Capsicum pepper</name>
    <dbReference type="NCBI Taxonomy" id="4072"/>
    <lineage>
        <taxon>Eukaryota</taxon>
        <taxon>Viridiplantae</taxon>
        <taxon>Streptophyta</taxon>
        <taxon>Embryophyta</taxon>
        <taxon>Tracheophyta</taxon>
        <taxon>Spermatophyta</taxon>
        <taxon>Magnoliopsida</taxon>
        <taxon>eudicotyledons</taxon>
        <taxon>Gunneridae</taxon>
        <taxon>Pentapetalae</taxon>
        <taxon>asterids</taxon>
        <taxon>lamiids</taxon>
        <taxon>Solanales</taxon>
        <taxon>Solanaceae</taxon>
        <taxon>Solanoideae</taxon>
        <taxon>Capsiceae</taxon>
        <taxon>Capsicum</taxon>
    </lineage>
</organism>
<dbReference type="EMBL" id="AYRZ02000003">
    <property type="protein sequence ID" value="PHT85305.1"/>
    <property type="molecule type" value="Genomic_DNA"/>
</dbReference>
<reference evidence="2 3" key="1">
    <citation type="journal article" date="2014" name="Nat. Genet.">
        <title>Genome sequence of the hot pepper provides insights into the evolution of pungency in Capsicum species.</title>
        <authorList>
            <person name="Kim S."/>
            <person name="Park M."/>
            <person name="Yeom S.I."/>
            <person name="Kim Y.M."/>
            <person name="Lee J.M."/>
            <person name="Lee H.A."/>
            <person name="Seo E."/>
            <person name="Choi J."/>
            <person name="Cheong K."/>
            <person name="Kim K.T."/>
            <person name="Jung K."/>
            <person name="Lee G.W."/>
            <person name="Oh S.K."/>
            <person name="Bae C."/>
            <person name="Kim S.B."/>
            <person name="Lee H.Y."/>
            <person name="Kim S.Y."/>
            <person name="Kim M.S."/>
            <person name="Kang B.C."/>
            <person name="Jo Y.D."/>
            <person name="Yang H.B."/>
            <person name="Jeong H.J."/>
            <person name="Kang W.H."/>
            <person name="Kwon J.K."/>
            <person name="Shin C."/>
            <person name="Lim J.Y."/>
            <person name="Park J.H."/>
            <person name="Huh J.H."/>
            <person name="Kim J.S."/>
            <person name="Kim B.D."/>
            <person name="Cohen O."/>
            <person name="Paran I."/>
            <person name="Suh M.C."/>
            <person name="Lee S.B."/>
            <person name="Kim Y.K."/>
            <person name="Shin Y."/>
            <person name="Noh S.J."/>
            <person name="Park J."/>
            <person name="Seo Y.S."/>
            <person name="Kwon S.Y."/>
            <person name="Kim H.A."/>
            <person name="Park J.M."/>
            <person name="Kim H.J."/>
            <person name="Choi S.B."/>
            <person name="Bosland P.W."/>
            <person name="Reeves G."/>
            <person name="Jo S.H."/>
            <person name="Lee B.W."/>
            <person name="Cho H.T."/>
            <person name="Choi H.S."/>
            <person name="Lee M.S."/>
            <person name="Yu Y."/>
            <person name="Do Choi Y."/>
            <person name="Park B.S."/>
            <person name="van Deynze A."/>
            <person name="Ashrafi H."/>
            <person name="Hill T."/>
            <person name="Kim W.T."/>
            <person name="Pai H.S."/>
            <person name="Ahn H.K."/>
            <person name="Yeam I."/>
            <person name="Giovannoni J.J."/>
            <person name="Rose J.K."/>
            <person name="Sorensen I."/>
            <person name="Lee S.J."/>
            <person name="Kim R.W."/>
            <person name="Choi I.Y."/>
            <person name="Choi B.S."/>
            <person name="Lim J.S."/>
            <person name="Lee Y.H."/>
            <person name="Choi D."/>
        </authorList>
    </citation>
    <scope>NUCLEOTIDE SEQUENCE [LARGE SCALE GENOMIC DNA]</scope>
    <source>
        <strain evidence="3">cv. CM334</strain>
    </source>
</reference>
<dbReference type="STRING" id="4072.A0A2G2ZTK4"/>
<reference evidence="2 3" key="2">
    <citation type="journal article" date="2017" name="Genome Biol.">
        <title>New reference genome sequences of hot pepper reveal the massive evolution of plant disease-resistance genes by retroduplication.</title>
        <authorList>
            <person name="Kim S."/>
            <person name="Park J."/>
            <person name="Yeom S.I."/>
            <person name="Kim Y.M."/>
            <person name="Seo E."/>
            <person name="Kim K.T."/>
            <person name="Kim M.S."/>
            <person name="Lee J.M."/>
            <person name="Cheong K."/>
            <person name="Shin H.S."/>
            <person name="Kim S.B."/>
            <person name="Han K."/>
            <person name="Lee J."/>
            <person name="Park M."/>
            <person name="Lee H.A."/>
            <person name="Lee H.Y."/>
            <person name="Lee Y."/>
            <person name="Oh S."/>
            <person name="Lee J.H."/>
            <person name="Choi E."/>
            <person name="Choi E."/>
            <person name="Lee S.E."/>
            <person name="Jeon J."/>
            <person name="Kim H."/>
            <person name="Choi G."/>
            <person name="Song H."/>
            <person name="Lee J."/>
            <person name="Lee S.C."/>
            <person name="Kwon J.K."/>
            <person name="Lee H.Y."/>
            <person name="Koo N."/>
            <person name="Hong Y."/>
            <person name="Kim R.W."/>
            <person name="Kang W.H."/>
            <person name="Huh J.H."/>
            <person name="Kang B.C."/>
            <person name="Yang T.J."/>
            <person name="Lee Y.H."/>
            <person name="Bennetzen J.L."/>
            <person name="Choi D."/>
        </authorList>
    </citation>
    <scope>NUCLEOTIDE SEQUENCE [LARGE SCALE GENOMIC DNA]</scope>
    <source>
        <strain evidence="3">cv. CM334</strain>
    </source>
</reference>
<proteinExistence type="predicted"/>
<feature type="domain" description="F-box associated beta-propeller type 3" evidence="1">
    <location>
        <begin position="29"/>
        <end position="135"/>
    </location>
</feature>
<dbReference type="Gramene" id="PHT85305">
    <property type="protein sequence ID" value="PHT85305"/>
    <property type="gene ID" value="T459_07411"/>
</dbReference>
<dbReference type="Pfam" id="PF08268">
    <property type="entry name" value="FBA_3"/>
    <property type="match status" value="1"/>
</dbReference>
<dbReference type="InterPro" id="IPR013187">
    <property type="entry name" value="F-box-assoc_dom_typ3"/>
</dbReference>
<evidence type="ECO:0000259" key="1">
    <source>
        <dbReference type="Pfam" id="PF08268"/>
    </source>
</evidence>